<dbReference type="Pfam" id="PF01782">
    <property type="entry name" value="RimM"/>
    <property type="match status" value="1"/>
</dbReference>
<evidence type="ECO:0000256" key="1">
    <source>
        <dbReference type="HAMAP-Rule" id="MF_00014"/>
    </source>
</evidence>
<accession>A0ABN7K814</accession>
<comment type="domain">
    <text evidence="1">The PRC barrel domain binds ribosomal protein uS19.</text>
</comment>
<protein>
    <recommendedName>
        <fullName evidence="1">Ribosome maturation factor RimM</fullName>
    </recommendedName>
</protein>
<reference evidence="4 5" key="1">
    <citation type="submission" date="2020-11" db="EMBL/GenBank/DDBJ databases">
        <authorList>
            <person name="Peeters C."/>
        </authorList>
    </citation>
    <scope>NUCLEOTIDE SEQUENCE [LARGE SCALE GENOMIC DNA]</scope>
    <source>
        <strain evidence="4 5">LMG 7974</strain>
    </source>
</reference>
<keyword evidence="1" id="KW-0143">Chaperone</keyword>
<dbReference type="Pfam" id="PF24986">
    <property type="entry name" value="PRC_RimM"/>
    <property type="match status" value="1"/>
</dbReference>
<dbReference type="PANTHER" id="PTHR33692:SF1">
    <property type="entry name" value="RIBOSOME MATURATION FACTOR RIMM"/>
    <property type="match status" value="1"/>
</dbReference>
<keyword evidence="1" id="KW-0690">Ribosome biogenesis</keyword>
<evidence type="ECO:0000313" key="4">
    <source>
        <dbReference type="EMBL" id="CAD7288601.1"/>
    </source>
</evidence>
<keyword evidence="1" id="KW-0963">Cytoplasm</keyword>
<dbReference type="HAMAP" id="MF_00014">
    <property type="entry name" value="Ribosome_mat_RimM"/>
    <property type="match status" value="1"/>
</dbReference>
<dbReference type="SUPFAM" id="SSF50346">
    <property type="entry name" value="PRC-barrel domain"/>
    <property type="match status" value="1"/>
</dbReference>
<name>A0ABN7K814_9BACT</name>
<feature type="domain" description="Ribosome maturation factor RimM PRC barrel" evidence="3">
    <location>
        <begin position="101"/>
        <end position="168"/>
    </location>
</feature>
<dbReference type="Gene3D" id="2.30.30.240">
    <property type="entry name" value="PRC-barrel domain"/>
    <property type="match status" value="1"/>
</dbReference>
<comment type="caution">
    <text evidence="4">The sequence shown here is derived from an EMBL/GenBank/DDBJ whole genome shotgun (WGS) entry which is preliminary data.</text>
</comment>
<dbReference type="Proteomes" id="UP000789803">
    <property type="component" value="Unassembled WGS sequence"/>
</dbReference>
<evidence type="ECO:0000313" key="5">
    <source>
        <dbReference type="Proteomes" id="UP000789803"/>
    </source>
</evidence>
<organism evidence="4 5">
    <name type="scientific">Campylobacter majalis</name>
    <dbReference type="NCBI Taxonomy" id="2790656"/>
    <lineage>
        <taxon>Bacteria</taxon>
        <taxon>Pseudomonadati</taxon>
        <taxon>Campylobacterota</taxon>
        <taxon>Epsilonproteobacteria</taxon>
        <taxon>Campylobacterales</taxon>
        <taxon>Campylobacteraceae</taxon>
        <taxon>Campylobacter</taxon>
    </lineage>
</organism>
<dbReference type="PANTHER" id="PTHR33692">
    <property type="entry name" value="RIBOSOME MATURATION FACTOR RIMM"/>
    <property type="match status" value="1"/>
</dbReference>
<dbReference type="InterPro" id="IPR002676">
    <property type="entry name" value="RimM_N"/>
</dbReference>
<comment type="function">
    <text evidence="1">An accessory protein needed during the final step in the assembly of 30S ribosomal subunit, possibly for assembly of the head region. Essential for efficient processing of 16S rRNA. May be needed both before and after RbfA during the maturation of 16S rRNA. It has affinity for free ribosomal 30S subunits but not for 70S ribosomes.</text>
</comment>
<keyword evidence="5" id="KW-1185">Reference proteome</keyword>
<dbReference type="InterPro" id="IPR011033">
    <property type="entry name" value="PRC_barrel-like_sf"/>
</dbReference>
<comment type="similarity">
    <text evidence="1">Belongs to the RimM family.</text>
</comment>
<feature type="domain" description="RimM N-terminal" evidence="2">
    <location>
        <begin position="10"/>
        <end position="84"/>
    </location>
</feature>
<dbReference type="InterPro" id="IPR056792">
    <property type="entry name" value="PRC_RimM"/>
</dbReference>
<dbReference type="InterPro" id="IPR009000">
    <property type="entry name" value="Transl_B-barrel_sf"/>
</dbReference>
<comment type="subunit">
    <text evidence="1">Binds ribosomal protein uS19.</text>
</comment>
<evidence type="ECO:0000259" key="2">
    <source>
        <dbReference type="Pfam" id="PF01782"/>
    </source>
</evidence>
<dbReference type="EMBL" id="CAJHOF010000008">
    <property type="protein sequence ID" value="CAD7288601.1"/>
    <property type="molecule type" value="Genomic_DNA"/>
</dbReference>
<dbReference type="NCBIfam" id="TIGR02273">
    <property type="entry name" value="16S_RimM"/>
    <property type="match status" value="1"/>
</dbReference>
<evidence type="ECO:0000259" key="3">
    <source>
        <dbReference type="Pfam" id="PF24986"/>
    </source>
</evidence>
<gene>
    <name evidence="1 4" type="primary">rimM</name>
    <name evidence="4" type="ORF">LMG7974_01073</name>
</gene>
<sequence length="178" mass="20428">MKINDELLQVATLGKSVGLKGYLKLHNKSDFIQQFKSGAIFFDKDGKEFTIKAYDKINQSVLFYDYEDVDLAKTLTNKILFTTKDITRKTCKLKDGEYFYFDILGLCVVENNEILGVVKDIDDNTSTYLLEISTDANLVKQNLPKSFYIPYLDNFVVDVNLKDKKIYTKNSKAILENS</sequence>
<dbReference type="SUPFAM" id="SSF50447">
    <property type="entry name" value="Translation proteins"/>
    <property type="match status" value="1"/>
</dbReference>
<keyword evidence="1" id="KW-0698">rRNA processing</keyword>
<comment type="subcellular location">
    <subcellularLocation>
        <location evidence="1">Cytoplasm</location>
    </subcellularLocation>
</comment>
<proteinExistence type="inferred from homology"/>
<dbReference type="InterPro" id="IPR011961">
    <property type="entry name" value="RimM"/>
</dbReference>